<comment type="caution">
    <text evidence="2">The sequence shown here is derived from an EMBL/GenBank/DDBJ whole genome shotgun (WGS) entry which is preliminary data.</text>
</comment>
<dbReference type="EMBL" id="UYJE01008708">
    <property type="protein sequence ID" value="VDI66365.1"/>
    <property type="molecule type" value="Genomic_DNA"/>
</dbReference>
<protein>
    <submittedName>
        <fullName evidence="2">Uncharacterized protein</fullName>
    </submittedName>
</protein>
<evidence type="ECO:0000313" key="2">
    <source>
        <dbReference type="EMBL" id="VDI66365.1"/>
    </source>
</evidence>
<dbReference type="Proteomes" id="UP000596742">
    <property type="component" value="Unassembled WGS sequence"/>
</dbReference>
<keyword evidence="1" id="KW-0732">Signal</keyword>
<gene>
    <name evidence="2" type="ORF">MGAL_10B022194</name>
</gene>
<feature type="signal peptide" evidence="1">
    <location>
        <begin position="1"/>
        <end position="24"/>
    </location>
</feature>
<accession>A0A8B6GNE6</accession>
<dbReference type="AlphaFoldDB" id="A0A8B6GNE6"/>
<proteinExistence type="predicted"/>
<reference evidence="2" key="1">
    <citation type="submission" date="2018-11" db="EMBL/GenBank/DDBJ databases">
        <authorList>
            <person name="Alioto T."/>
            <person name="Alioto T."/>
        </authorList>
    </citation>
    <scope>NUCLEOTIDE SEQUENCE</scope>
</reference>
<feature type="chain" id="PRO_5032751913" evidence="1">
    <location>
        <begin position="25"/>
        <end position="69"/>
    </location>
</feature>
<organism evidence="2 3">
    <name type="scientific">Mytilus galloprovincialis</name>
    <name type="common">Mediterranean mussel</name>
    <dbReference type="NCBI Taxonomy" id="29158"/>
    <lineage>
        <taxon>Eukaryota</taxon>
        <taxon>Metazoa</taxon>
        <taxon>Spiralia</taxon>
        <taxon>Lophotrochozoa</taxon>
        <taxon>Mollusca</taxon>
        <taxon>Bivalvia</taxon>
        <taxon>Autobranchia</taxon>
        <taxon>Pteriomorphia</taxon>
        <taxon>Mytilida</taxon>
        <taxon>Mytiloidea</taxon>
        <taxon>Mytilidae</taxon>
        <taxon>Mytilinae</taxon>
        <taxon>Mytilus</taxon>
    </lineage>
</organism>
<keyword evidence="3" id="KW-1185">Reference proteome</keyword>
<evidence type="ECO:0000313" key="3">
    <source>
        <dbReference type="Proteomes" id="UP000596742"/>
    </source>
</evidence>
<sequence length="69" mass="7516">MANMTRSILLLAFVSSLFMAYTEACCICVTEPCNCTPKCGSFPLGNKKHFFSRSGSRSSSLLNTLNARS</sequence>
<name>A0A8B6GNE6_MYTGA</name>
<evidence type="ECO:0000256" key="1">
    <source>
        <dbReference type="SAM" id="SignalP"/>
    </source>
</evidence>